<dbReference type="GO" id="GO:0015074">
    <property type="term" value="P:DNA integration"/>
    <property type="evidence" value="ECO:0007669"/>
    <property type="project" value="InterPro"/>
</dbReference>
<sequence>YGSHSLRSGGATTLFNAGLDGLAVKLFGRWKTDAVERYTRIGGRLSARMAQQMLVKQTSQRSIGVSSSPHHTLAAEAL</sequence>
<proteinExistence type="predicted"/>
<dbReference type="GO" id="GO:0003677">
    <property type="term" value="F:DNA binding"/>
    <property type="evidence" value="ECO:0007669"/>
    <property type="project" value="InterPro"/>
</dbReference>
<dbReference type="SUPFAM" id="SSF56349">
    <property type="entry name" value="DNA breaking-rejoining enzymes"/>
    <property type="match status" value="1"/>
</dbReference>
<reference evidence="3" key="1">
    <citation type="submission" date="2017-03" db="EMBL/GenBank/DDBJ databases">
        <title>Phytopthora megakarya and P. palmivora, two closely related causual agents of cacao black pod achieved similar genome size and gene model numbers by different mechanisms.</title>
        <authorList>
            <person name="Ali S."/>
            <person name="Shao J."/>
            <person name="Larry D.J."/>
            <person name="Kronmiller B."/>
            <person name="Shen D."/>
            <person name="Strem M.D."/>
            <person name="Melnick R.L."/>
            <person name="Guiltinan M.J."/>
            <person name="Tyler B.M."/>
            <person name="Meinhardt L.W."/>
            <person name="Bailey B.A."/>
        </authorList>
    </citation>
    <scope>NUCLEOTIDE SEQUENCE [LARGE SCALE GENOMIC DNA]</scope>
    <source>
        <strain evidence="3">zdho120</strain>
    </source>
</reference>
<dbReference type="Gene3D" id="1.10.443.10">
    <property type="entry name" value="Intergrase catalytic core"/>
    <property type="match status" value="1"/>
</dbReference>
<accession>A0A225V3B8</accession>
<organism evidence="2 3">
    <name type="scientific">Phytophthora megakarya</name>
    <dbReference type="NCBI Taxonomy" id="4795"/>
    <lineage>
        <taxon>Eukaryota</taxon>
        <taxon>Sar</taxon>
        <taxon>Stramenopiles</taxon>
        <taxon>Oomycota</taxon>
        <taxon>Peronosporomycetes</taxon>
        <taxon>Peronosporales</taxon>
        <taxon>Peronosporaceae</taxon>
        <taxon>Phytophthora</taxon>
    </lineage>
</organism>
<keyword evidence="1" id="KW-0233">DNA recombination</keyword>
<dbReference type="EMBL" id="NBNE01008675">
    <property type="protein sequence ID" value="OWY99236.1"/>
    <property type="molecule type" value="Genomic_DNA"/>
</dbReference>
<gene>
    <name evidence="2" type="ORF">PHMEG_00029797</name>
</gene>
<evidence type="ECO:0000313" key="2">
    <source>
        <dbReference type="EMBL" id="OWY99236.1"/>
    </source>
</evidence>
<dbReference type="GO" id="GO:0006310">
    <property type="term" value="P:DNA recombination"/>
    <property type="evidence" value="ECO:0007669"/>
    <property type="project" value="UniProtKB-KW"/>
</dbReference>
<protein>
    <recommendedName>
        <fullName evidence="4">Integrase</fullName>
    </recommendedName>
</protein>
<dbReference type="AlphaFoldDB" id="A0A225V3B8"/>
<evidence type="ECO:0000256" key="1">
    <source>
        <dbReference type="ARBA" id="ARBA00023172"/>
    </source>
</evidence>
<comment type="caution">
    <text evidence="2">The sequence shown here is derived from an EMBL/GenBank/DDBJ whole genome shotgun (WGS) entry which is preliminary data.</text>
</comment>
<dbReference type="InterPro" id="IPR013762">
    <property type="entry name" value="Integrase-like_cat_sf"/>
</dbReference>
<dbReference type="OrthoDB" id="167975at2759"/>
<dbReference type="InterPro" id="IPR011010">
    <property type="entry name" value="DNA_brk_join_enz"/>
</dbReference>
<feature type="non-terminal residue" evidence="2">
    <location>
        <position position="1"/>
    </location>
</feature>
<keyword evidence="3" id="KW-1185">Reference proteome</keyword>
<evidence type="ECO:0008006" key="4">
    <source>
        <dbReference type="Google" id="ProtNLM"/>
    </source>
</evidence>
<evidence type="ECO:0000313" key="3">
    <source>
        <dbReference type="Proteomes" id="UP000198211"/>
    </source>
</evidence>
<dbReference type="Proteomes" id="UP000198211">
    <property type="component" value="Unassembled WGS sequence"/>
</dbReference>
<name>A0A225V3B8_9STRA</name>